<comment type="caution">
    <text evidence="3">The sequence shown here is derived from an EMBL/GenBank/DDBJ whole genome shotgun (WGS) entry which is preliminary data.</text>
</comment>
<dbReference type="EMBL" id="CACTIH010000428">
    <property type="protein sequence ID" value="CAA2960653.1"/>
    <property type="molecule type" value="Genomic_DNA"/>
</dbReference>
<protein>
    <submittedName>
        <fullName evidence="3">Uncharacterized protein</fullName>
    </submittedName>
</protein>
<evidence type="ECO:0000256" key="1">
    <source>
        <dbReference type="SAM" id="MobiDB-lite"/>
    </source>
</evidence>
<dbReference type="Proteomes" id="UP000594638">
    <property type="component" value="Unassembled WGS sequence"/>
</dbReference>
<keyword evidence="2" id="KW-0472">Membrane</keyword>
<organism evidence="3 4">
    <name type="scientific">Olea europaea subsp. europaea</name>
    <dbReference type="NCBI Taxonomy" id="158383"/>
    <lineage>
        <taxon>Eukaryota</taxon>
        <taxon>Viridiplantae</taxon>
        <taxon>Streptophyta</taxon>
        <taxon>Embryophyta</taxon>
        <taxon>Tracheophyta</taxon>
        <taxon>Spermatophyta</taxon>
        <taxon>Magnoliopsida</taxon>
        <taxon>eudicotyledons</taxon>
        <taxon>Gunneridae</taxon>
        <taxon>Pentapetalae</taxon>
        <taxon>asterids</taxon>
        <taxon>lamiids</taxon>
        <taxon>Lamiales</taxon>
        <taxon>Oleaceae</taxon>
        <taxon>Oleeae</taxon>
        <taxon>Olea</taxon>
    </lineage>
</organism>
<evidence type="ECO:0000313" key="3">
    <source>
        <dbReference type="EMBL" id="CAA2960653.1"/>
    </source>
</evidence>
<feature type="region of interest" description="Disordered" evidence="1">
    <location>
        <begin position="122"/>
        <end position="151"/>
    </location>
</feature>
<dbReference type="AlphaFoldDB" id="A0A8S0Q3V6"/>
<feature type="transmembrane region" description="Helical" evidence="2">
    <location>
        <begin position="20"/>
        <end position="40"/>
    </location>
</feature>
<keyword evidence="2" id="KW-0812">Transmembrane</keyword>
<accession>A0A8S0Q3V6</accession>
<reference evidence="3 4" key="1">
    <citation type="submission" date="2019-12" db="EMBL/GenBank/DDBJ databases">
        <authorList>
            <person name="Alioto T."/>
            <person name="Alioto T."/>
            <person name="Gomez Garrido J."/>
        </authorList>
    </citation>
    <scope>NUCLEOTIDE SEQUENCE [LARGE SCALE GENOMIC DNA]</scope>
</reference>
<evidence type="ECO:0000256" key="2">
    <source>
        <dbReference type="SAM" id="Phobius"/>
    </source>
</evidence>
<keyword evidence="2" id="KW-1133">Transmembrane helix</keyword>
<proteinExistence type="predicted"/>
<gene>
    <name evidence="3" type="ORF">OLEA9_A064066</name>
</gene>
<dbReference type="Gramene" id="OE9A064066T1">
    <property type="protein sequence ID" value="OE9A064066C1"/>
    <property type="gene ID" value="OE9A064066"/>
</dbReference>
<keyword evidence="4" id="KW-1185">Reference proteome</keyword>
<sequence>MIQSGRELQQVLHLLGIRYLQFIVTGVISSIVLEYIISFVKDVNPVWFILLQERKEYKEYKDKDCRELYRYKVLFNDVFDCDKYAVTPSQACRTRFAMLKDSGHENHHDKILVDVKIGGSSDEGGVAKPPSVTMAKFSPQAGTNARLPGSE</sequence>
<evidence type="ECO:0000313" key="4">
    <source>
        <dbReference type="Proteomes" id="UP000594638"/>
    </source>
</evidence>
<name>A0A8S0Q3V6_OLEEU</name>